<evidence type="ECO:0008006" key="4">
    <source>
        <dbReference type="Google" id="ProtNLM"/>
    </source>
</evidence>
<evidence type="ECO:0000256" key="1">
    <source>
        <dbReference type="SAM" id="MobiDB-lite"/>
    </source>
</evidence>
<dbReference type="InterPro" id="IPR013784">
    <property type="entry name" value="Carb-bd-like_fold"/>
</dbReference>
<dbReference type="Pfam" id="PF13620">
    <property type="entry name" value="CarboxypepD_reg"/>
    <property type="match status" value="1"/>
</dbReference>
<feature type="compositionally biased region" description="Acidic residues" evidence="1">
    <location>
        <begin position="42"/>
        <end position="61"/>
    </location>
</feature>
<dbReference type="GO" id="GO:0030246">
    <property type="term" value="F:carbohydrate binding"/>
    <property type="evidence" value="ECO:0007669"/>
    <property type="project" value="InterPro"/>
</dbReference>
<dbReference type="EMBL" id="PHNJ01000010">
    <property type="protein sequence ID" value="TYL37306.1"/>
    <property type="molecule type" value="Genomic_DNA"/>
</dbReference>
<dbReference type="Gene3D" id="2.60.40.1120">
    <property type="entry name" value="Carboxypeptidase-like, regulatory domain"/>
    <property type="match status" value="2"/>
</dbReference>
<comment type="caution">
    <text evidence="2">The sequence shown here is derived from an EMBL/GenBank/DDBJ whole genome shotgun (WGS) entry which is preliminary data.</text>
</comment>
<dbReference type="SUPFAM" id="SSF49452">
    <property type="entry name" value="Starch-binding domain-like"/>
    <property type="match status" value="1"/>
</dbReference>
<proteinExistence type="predicted"/>
<reference evidence="2" key="1">
    <citation type="submission" date="2017-11" db="EMBL/GenBank/DDBJ databases">
        <authorList>
            <person name="Kajale S.C."/>
            <person name="Sharma A."/>
        </authorList>
    </citation>
    <scope>NUCLEOTIDE SEQUENCE</scope>
    <source>
        <strain evidence="2">LS1_42</strain>
    </source>
</reference>
<feature type="compositionally biased region" description="Acidic residues" evidence="1">
    <location>
        <begin position="70"/>
        <end position="132"/>
    </location>
</feature>
<dbReference type="AlphaFoldDB" id="A0A8J8Q0R1"/>
<sequence>MLKRTAEKSTIGRVSGPTRRRTLRILATAGLAGVAGCTGTLEEIDSGDDDESDDADGEDIDSNERRDDGSNDSDQNDVSEEQDDETDDIGNEDDSTTDDEPSDTESGEQDTDDAPTIDDESSDDEADETEDAGQDRSDPETAELTVRVIDDADNPVDGASLTLVPHLEEVEAPDHPIEHGETDVDGVYTDVLEHHVYTIEVEHPDYEFRVGEYTHDGPGEVTVPLKLVGDPDTTDASSVSITVVDAEDTPIEGAAVSLIPYVSDLPIIEGETDGDGVYTETIEERVYMLEVAHPDHGDYRREYIHNGPDEITITLEAGAGEPSITVTVTDEDGVPIEGATVELQAYVEEGEGASGETNVDGVFTASLDEIDYTIHVEHPDYEPEGWVINIPRDTQLTIELEPFRERADLTVTVVDSETDPIEGALVRLIGPDDDPVYDSIATGETDAEGVFTETVREDTYFIEVSHDDYERTEVTHEHVGPSETTVVLGGG</sequence>
<name>A0A8J8Q0R1_9EURY</name>
<evidence type="ECO:0000313" key="2">
    <source>
        <dbReference type="EMBL" id="TYL37306.1"/>
    </source>
</evidence>
<feature type="region of interest" description="Disordered" evidence="1">
    <location>
        <begin position="1"/>
        <end position="141"/>
    </location>
</feature>
<protein>
    <recommendedName>
        <fullName evidence="4">Carboxypeptidase regulatory-like domain-containing protein</fullName>
    </recommendedName>
</protein>
<accession>A0A8J8Q0R1</accession>
<dbReference type="InterPro" id="IPR008969">
    <property type="entry name" value="CarboxyPept-like_regulatory"/>
</dbReference>
<organism evidence="2 3">
    <name type="scientific">Natronococcus pandeyae</name>
    <dbReference type="NCBI Taxonomy" id="2055836"/>
    <lineage>
        <taxon>Archaea</taxon>
        <taxon>Methanobacteriati</taxon>
        <taxon>Methanobacteriota</taxon>
        <taxon>Stenosarchaea group</taxon>
        <taxon>Halobacteria</taxon>
        <taxon>Halobacteriales</taxon>
        <taxon>Natrialbaceae</taxon>
        <taxon>Natronococcus</taxon>
    </lineage>
</organism>
<evidence type="ECO:0000313" key="3">
    <source>
        <dbReference type="Proteomes" id="UP000766904"/>
    </source>
</evidence>
<dbReference type="Proteomes" id="UP000766904">
    <property type="component" value="Unassembled WGS sequence"/>
</dbReference>
<gene>
    <name evidence="2" type="ORF">CV102_16900</name>
</gene>
<keyword evidence="3" id="KW-1185">Reference proteome</keyword>
<dbReference type="OrthoDB" id="205518at2157"/>
<dbReference type="RefSeq" id="WP_148859171.1">
    <property type="nucleotide sequence ID" value="NZ_PHNJ01000010.1"/>
</dbReference>
<dbReference type="SUPFAM" id="SSF49464">
    <property type="entry name" value="Carboxypeptidase regulatory domain-like"/>
    <property type="match status" value="2"/>
</dbReference>